<protein>
    <recommendedName>
        <fullName evidence="1">PDZ domain-containing protein</fullName>
    </recommendedName>
</protein>
<dbReference type="OrthoDB" id="5580718at2"/>
<reference evidence="2 3" key="1">
    <citation type="submission" date="2016-10" db="EMBL/GenBank/DDBJ databases">
        <authorList>
            <person name="de Groot N.N."/>
        </authorList>
    </citation>
    <scope>NUCLEOTIDE SEQUENCE [LARGE SCALE GENOMIC DNA]</scope>
    <source>
        <strain evidence="2 3">DSM 16195</strain>
    </source>
</reference>
<dbReference type="InterPro" id="IPR001478">
    <property type="entry name" value="PDZ"/>
</dbReference>
<evidence type="ECO:0000313" key="3">
    <source>
        <dbReference type="Proteomes" id="UP000199321"/>
    </source>
</evidence>
<name>A0A1G7D0Y1_9FLAO</name>
<dbReference type="Proteomes" id="UP000199321">
    <property type="component" value="Unassembled WGS sequence"/>
</dbReference>
<dbReference type="SUPFAM" id="SSF50156">
    <property type="entry name" value="PDZ domain-like"/>
    <property type="match status" value="1"/>
</dbReference>
<sequence>MIQQGTALNTEVNHFGFNSNFNKNKVFVDFIYKDTEASKVLELGDQVLEINTIDFTNITTKNKCTFFNNGIIPKEADQIVIKVARDGKEFEFELKKARLL</sequence>
<dbReference type="AlphaFoldDB" id="A0A1G7D0Y1"/>
<dbReference type="PROSITE" id="PS50106">
    <property type="entry name" value="PDZ"/>
    <property type="match status" value="1"/>
</dbReference>
<dbReference type="RefSeq" id="WP_093140555.1">
    <property type="nucleotide sequence ID" value="NZ_BMWO01000001.1"/>
</dbReference>
<keyword evidence="3" id="KW-1185">Reference proteome</keyword>
<proteinExistence type="predicted"/>
<dbReference type="EMBL" id="FNBA01000001">
    <property type="protein sequence ID" value="SDE45354.1"/>
    <property type="molecule type" value="Genomic_DNA"/>
</dbReference>
<dbReference type="InterPro" id="IPR036034">
    <property type="entry name" value="PDZ_sf"/>
</dbReference>
<organism evidence="2 3">
    <name type="scientific">Ulvibacter litoralis</name>
    <dbReference type="NCBI Taxonomy" id="227084"/>
    <lineage>
        <taxon>Bacteria</taxon>
        <taxon>Pseudomonadati</taxon>
        <taxon>Bacteroidota</taxon>
        <taxon>Flavobacteriia</taxon>
        <taxon>Flavobacteriales</taxon>
        <taxon>Flavobacteriaceae</taxon>
        <taxon>Ulvibacter</taxon>
    </lineage>
</organism>
<feature type="domain" description="PDZ" evidence="1">
    <location>
        <begin position="1"/>
        <end position="59"/>
    </location>
</feature>
<evidence type="ECO:0000259" key="1">
    <source>
        <dbReference type="PROSITE" id="PS50106"/>
    </source>
</evidence>
<accession>A0A1G7D0Y1</accession>
<evidence type="ECO:0000313" key="2">
    <source>
        <dbReference type="EMBL" id="SDE45354.1"/>
    </source>
</evidence>
<dbReference type="Gene3D" id="2.30.42.10">
    <property type="match status" value="1"/>
</dbReference>
<gene>
    <name evidence="2" type="ORF">SAMN05421855_101703</name>
</gene>